<comment type="caution">
    <text evidence="2">The sequence shown here is derived from an EMBL/GenBank/DDBJ whole genome shotgun (WGS) entry which is preliminary data.</text>
</comment>
<reference evidence="2 3" key="1">
    <citation type="submission" date="2018-10" db="EMBL/GenBank/DDBJ databases">
        <authorList>
            <person name="Ekblom R."/>
            <person name="Jareborg N."/>
        </authorList>
    </citation>
    <scope>NUCLEOTIDE SEQUENCE [LARGE SCALE GENOMIC DNA]</scope>
    <source>
        <tissue evidence="2">Muscle</tissue>
    </source>
</reference>
<dbReference type="Proteomes" id="UP000269945">
    <property type="component" value="Unassembled WGS sequence"/>
</dbReference>
<name>A0A9X9LI24_GULGU</name>
<protein>
    <submittedName>
        <fullName evidence="2">Uncharacterized protein</fullName>
    </submittedName>
</protein>
<proteinExistence type="predicted"/>
<keyword evidence="3" id="KW-1185">Reference proteome</keyword>
<evidence type="ECO:0000313" key="3">
    <source>
        <dbReference type="Proteomes" id="UP000269945"/>
    </source>
</evidence>
<sequence>MGTEGAEAWGQRPPHTPPPDSHPSCPQAKRPGRHKGQTGDGTDRHLGRPPTQGKPGPDTSCGAGYVCGLPSPPVWEEHS</sequence>
<organism evidence="2 3">
    <name type="scientific">Gulo gulo</name>
    <name type="common">Wolverine</name>
    <name type="synonym">Gluton</name>
    <dbReference type="NCBI Taxonomy" id="48420"/>
    <lineage>
        <taxon>Eukaryota</taxon>
        <taxon>Metazoa</taxon>
        <taxon>Chordata</taxon>
        <taxon>Craniata</taxon>
        <taxon>Vertebrata</taxon>
        <taxon>Euteleostomi</taxon>
        <taxon>Mammalia</taxon>
        <taxon>Eutheria</taxon>
        <taxon>Laurasiatheria</taxon>
        <taxon>Carnivora</taxon>
        <taxon>Caniformia</taxon>
        <taxon>Musteloidea</taxon>
        <taxon>Mustelidae</taxon>
        <taxon>Guloninae</taxon>
        <taxon>Gulo</taxon>
    </lineage>
</organism>
<accession>A0A9X9LI24</accession>
<evidence type="ECO:0000313" key="2">
    <source>
        <dbReference type="EMBL" id="VCW68780.1"/>
    </source>
</evidence>
<dbReference type="EMBL" id="CYRY02004262">
    <property type="protein sequence ID" value="VCW68780.1"/>
    <property type="molecule type" value="Genomic_DNA"/>
</dbReference>
<feature type="region of interest" description="Disordered" evidence="1">
    <location>
        <begin position="1"/>
        <end position="79"/>
    </location>
</feature>
<gene>
    <name evidence="2" type="ORF">BN2614_LOCUS2</name>
</gene>
<dbReference type="AlphaFoldDB" id="A0A9X9LI24"/>
<evidence type="ECO:0000256" key="1">
    <source>
        <dbReference type="SAM" id="MobiDB-lite"/>
    </source>
</evidence>